<dbReference type="Proteomes" id="UP000434580">
    <property type="component" value="Unassembled WGS sequence"/>
</dbReference>
<dbReference type="GO" id="GO:0003677">
    <property type="term" value="F:DNA binding"/>
    <property type="evidence" value="ECO:0007669"/>
    <property type="project" value="InterPro"/>
</dbReference>
<protein>
    <recommendedName>
        <fullName evidence="1">HTH luxR-type domain-containing protein</fullName>
    </recommendedName>
</protein>
<dbReference type="OrthoDB" id="5497412at2"/>
<feature type="domain" description="HTH luxR-type" evidence="1">
    <location>
        <begin position="315"/>
        <end position="372"/>
    </location>
</feature>
<evidence type="ECO:0000313" key="2">
    <source>
        <dbReference type="EMBL" id="CAA0104098.1"/>
    </source>
</evidence>
<dbReference type="AlphaFoldDB" id="A0A5S9PJ69"/>
<dbReference type="EMBL" id="CACSII010000012">
    <property type="protein sequence ID" value="CAA0104098.1"/>
    <property type="molecule type" value="Genomic_DNA"/>
</dbReference>
<sequence length="377" mass="42968">MNTALTSDTNIIDFTIDDYDELQQAIYEAPMEENPWSRFLTLLQEKMPDTASIVVFRKPRPERNDPGFIVYTHEDHDAASDYNNTYWEMDPFFDLPRGKCLSIYDVVDRHSFQQSDYYKGFIEPIEIVDIIGIDVEHESTDICLSFRSAMFEPGKGFTQQHKDILMRLAPHILRAAKLHKLVLTAHAAHRFFSDYISSLDSSAIAIDDTAKVLSCNERATALIEQHDCFRLDRGHFKLKSRSEQKKLMDLIEWVTANKSVAPRGLFLPNLSVPSIFVLRYVPMSGQATYSKPAVFMTIHTNSGQPITRKELLMELFDLTKAECKVAAAMITGKDPKEIARDNGVSINTIRSQIQSLLLKTGTNRQGELINLLWNILT</sequence>
<proteinExistence type="predicted"/>
<dbReference type="InterPro" id="IPR016032">
    <property type="entry name" value="Sig_transdc_resp-reg_C-effctor"/>
</dbReference>
<gene>
    <name evidence="2" type="ORF">DPBNPPHM_01027</name>
</gene>
<evidence type="ECO:0000313" key="3">
    <source>
        <dbReference type="Proteomes" id="UP000434580"/>
    </source>
</evidence>
<dbReference type="InterPro" id="IPR036388">
    <property type="entry name" value="WH-like_DNA-bd_sf"/>
</dbReference>
<dbReference type="SUPFAM" id="SSF46894">
    <property type="entry name" value="C-terminal effector domain of the bipartite response regulators"/>
    <property type="match status" value="1"/>
</dbReference>
<dbReference type="InterPro" id="IPR000792">
    <property type="entry name" value="Tscrpt_reg_LuxR_C"/>
</dbReference>
<dbReference type="Gene3D" id="1.10.10.10">
    <property type="entry name" value="Winged helix-like DNA-binding domain superfamily/Winged helix DNA-binding domain"/>
    <property type="match status" value="1"/>
</dbReference>
<dbReference type="SMART" id="SM00421">
    <property type="entry name" value="HTH_LUXR"/>
    <property type="match status" value="1"/>
</dbReference>
<name>A0A5S9PJ69_9GAMM</name>
<dbReference type="GO" id="GO:0006355">
    <property type="term" value="P:regulation of DNA-templated transcription"/>
    <property type="evidence" value="ECO:0007669"/>
    <property type="project" value="InterPro"/>
</dbReference>
<accession>A0A5S9PJ69</accession>
<reference evidence="2 3" key="1">
    <citation type="submission" date="2019-11" db="EMBL/GenBank/DDBJ databases">
        <authorList>
            <person name="Holert J."/>
        </authorList>
    </citation>
    <scope>NUCLEOTIDE SEQUENCE [LARGE SCALE GENOMIC DNA]</scope>
    <source>
        <strain evidence="2">BC5_2</strain>
    </source>
</reference>
<organism evidence="2 3">
    <name type="scientific">BD1-7 clade bacterium</name>
    <dbReference type="NCBI Taxonomy" id="2029982"/>
    <lineage>
        <taxon>Bacteria</taxon>
        <taxon>Pseudomonadati</taxon>
        <taxon>Pseudomonadota</taxon>
        <taxon>Gammaproteobacteria</taxon>
        <taxon>Cellvibrionales</taxon>
        <taxon>Spongiibacteraceae</taxon>
        <taxon>BD1-7 clade</taxon>
    </lineage>
</organism>
<evidence type="ECO:0000259" key="1">
    <source>
        <dbReference type="SMART" id="SM00421"/>
    </source>
</evidence>